<evidence type="ECO:0000313" key="3">
    <source>
        <dbReference type="Proteomes" id="UP000001880"/>
    </source>
</evidence>
<dbReference type="RefSeq" id="WP_012830790.1">
    <property type="nucleotide sequence ID" value="NC_013440.1"/>
</dbReference>
<sequence>MHGEEFANTEVAQAERSVLGDNGLQLNGLQLNGLQLNGLQLNGLQLNGLQLNGIGRNGLQLNGLQLNGLQLNGLYINRIGLGGVGLDGLGVSELGENGIGESGIVVAGIGLDAIGEEQVGTDGEAVPGQGFDDVSVNGFYLHGVGENGLVVGDTALRARSLAGVRINGADGLRLRGPHGAPAADFSAGQEEVLEVALYHLVACALPTGATVDIVGGAGETVSYAGMRGLAPEWKSGALSNAGEGRVRACLASSPAASFGLALNQEQEDNLNILLSYLIECALPAGESVSIYAGDGSEQQFAGSLGLAPEWSAGPLSEAGAGKVSACIGARSNGYGQTVSLSLRHPELETSQVEAALFSTHEGAFWGRLFGPDAYIEACVVDGGGLSGRICAESESCGFVIQGDCAEVCSSYDELNGYSGCGAENTDAVINTYLNLGGKVSFGEANACLIDDRHSLHCWGANDSGQLADGTLQPRTTPHAVEELGEEVAEAAMGGAHACARKLDGTLWCWGRNARGQLGTGALGDALYPVQVAGDVATFTIGESHTCAVKTDGAAQCWGNNSLGQLGIEGGSSSVRAPTPVVELDAGVARIASSSVSSHTCAIRDSGAVWCWGQNQHGQLGDGSFEQRSQPVSVHGGEAALGSFGAATDVCTARNYSCARRSDGSVWCWGDSFGAEPAYLGEGAAPGGLACGENHTCFVDIDATVWCAGANAYGQLGHATENVISTEPVQVDGVKGAVFVNASRTHTCATLVDGSLSCWGLDPGSAGVPLFPVSLSIVPRAIPTYSTIGWVDTSAGAADTSTRSRTSRSAR</sequence>
<dbReference type="InterPro" id="IPR051210">
    <property type="entry name" value="Ub_ligase/GEF_domain"/>
</dbReference>
<dbReference type="Pfam" id="PF13540">
    <property type="entry name" value="RCC1_2"/>
    <property type="match status" value="2"/>
</dbReference>
<organism evidence="2 3">
    <name type="scientific">Haliangium ochraceum (strain DSM 14365 / JCM 11303 / SMP-2)</name>
    <dbReference type="NCBI Taxonomy" id="502025"/>
    <lineage>
        <taxon>Bacteria</taxon>
        <taxon>Pseudomonadati</taxon>
        <taxon>Myxococcota</taxon>
        <taxon>Polyangia</taxon>
        <taxon>Haliangiales</taxon>
        <taxon>Kofleriaceae</taxon>
        <taxon>Haliangium</taxon>
    </lineage>
</organism>
<dbReference type="InterPro" id="IPR000408">
    <property type="entry name" value="Reg_chr_condens"/>
</dbReference>
<dbReference type="PANTHER" id="PTHR22870:SF408">
    <property type="entry name" value="OS09G0560450 PROTEIN"/>
    <property type="match status" value="1"/>
</dbReference>
<protein>
    <submittedName>
        <fullName evidence="2">Alpha-tubulin suppressor and related RCC1 domain-containing protein-like protein</fullName>
    </submittedName>
</protein>
<dbReference type="SUPFAM" id="SSF50985">
    <property type="entry name" value="RCC1/BLIP-II"/>
    <property type="match status" value="2"/>
</dbReference>
<evidence type="ECO:0000313" key="2">
    <source>
        <dbReference type="EMBL" id="ACY18198.1"/>
    </source>
</evidence>
<name>D0LH53_HALO1</name>
<dbReference type="KEGG" id="hoh:Hoch_5721"/>
<dbReference type="AlphaFoldDB" id="D0LH53"/>
<accession>D0LH53</accession>
<dbReference type="Proteomes" id="UP000001880">
    <property type="component" value="Chromosome"/>
</dbReference>
<proteinExistence type="predicted"/>
<dbReference type="Gene3D" id="2.130.10.30">
    <property type="entry name" value="Regulator of chromosome condensation 1/beta-lactamase-inhibitor protein II"/>
    <property type="match status" value="2"/>
</dbReference>
<dbReference type="HOGENOM" id="CLU_348074_0_0_7"/>
<keyword evidence="3" id="KW-1185">Reference proteome</keyword>
<evidence type="ECO:0000256" key="1">
    <source>
        <dbReference type="ARBA" id="ARBA00022737"/>
    </source>
</evidence>
<dbReference type="eggNOG" id="COG5184">
    <property type="taxonomic scope" value="Bacteria"/>
</dbReference>
<gene>
    <name evidence="2" type="ordered locus">Hoch_5721</name>
</gene>
<dbReference type="EMBL" id="CP001804">
    <property type="protein sequence ID" value="ACY18198.1"/>
    <property type="molecule type" value="Genomic_DNA"/>
</dbReference>
<dbReference type="PANTHER" id="PTHR22870">
    <property type="entry name" value="REGULATOR OF CHROMOSOME CONDENSATION"/>
    <property type="match status" value="1"/>
</dbReference>
<dbReference type="InterPro" id="IPR009091">
    <property type="entry name" value="RCC1/BLIP-II"/>
</dbReference>
<keyword evidence="1" id="KW-0677">Repeat</keyword>
<reference evidence="2 3" key="1">
    <citation type="journal article" date="2010" name="Stand. Genomic Sci.">
        <title>Complete genome sequence of Haliangium ochraceum type strain (SMP-2).</title>
        <authorList>
            <consortium name="US DOE Joint Genome Institute (JGI-PGF)"/>
            <person name="Ivanova N."/>
            <person name="Daum C."/>
            <person name="Lang E."/>
            <person name="Abt B."/>
            <person name="Kopitz M."/>
            <person name="Saunders E."/>
            <person name="Lapidus A."/>
            <person name="Lucas S."/>
            <person name="Glavina Del Rio T."/>
            <person name="Nolan M."/>
            <person name="Tice H."/>
            <person name="Copeland A."/>
            <person name="Cheng J.F."/>
            <person name="Chen F."/>
            <person name="Bruce D."/>
            <person name="Goodwin L."/>
            <person name="Pitluck S."/>
            <person name="Mavromatis K."/>
            <person name="Pati A."/>
            <person name="Mikhailova N."/>
            <person name="Chen A."/>
            <person name="Palaniappan K."/>
            <person name="Land M."/>
            <person name="Hauser L."/>
            <person name="Chang Y.J."/>
            <person name="Jeffries C.D."/>
            <person name="Detter J.C."/>
            <person name="Brettin T."/>
            <person name="Rohde M."/>
            <person name="Goker M."/>
            <person name="Bristow J."/>
            <person name="Markowitz V."/>
            <person name="Eisen J.A."/>
            <person name="Hugenholtz P."/>
            <person name="Kyrpides N.C."/>
            <person name="Klenk H.P."/>
        </authorList>
    </citation>
    <scope>NUCLEOTIDE SEQUENCE [LARGE SCALE GENOMIC DNA]</scope>
    <source>
        <strain evidence="3">DSM 14365 / CIP 107738 / JCM 11303 / AJ 13395 / SMP-2</strain>
    </source>
</reference>
<dbReference type="Pfam" id="PF00415">
    <property type="entry name" value="RCC1"/>
    <property type="match status" value="2"/>
</dbReference>
<dbReference type="PROSITE" id="PS50012">
    <property type="entry name" value="RCC1_3"/>
    <property type="match status" value="4"/>
</dbReference>